<keyword evidence="1" id="KW-0472">Membrane</keyword>
<name>A0A811K8G8_9BILA</name>
<keyword evidence="1" id="KW-0812">Transmembrane</keyword>
<dbReference type="AlphaFoldDB" id="A0A811K8G8"/>
<sequence length="99" mass="10558">MIGRKPVPLTVTSITVRENIVQTSKKAILQSSYSSTLEANMLASAAAFFECTVLFVATMTALFSILSPKLRTGAYSLLVLLPISLMISGTEAASDDLDD</sequence>
<evidence type="ECO:0000313" key="3">
    <source>
        <dbReference type="Proteomes" id="UP000614601"/>
    </source>
</evidence>
<gene>
    <name evidence="2" type="ORF">BOKJ2_LOCUS3808</name>
</gene>
<feature type="transmembrane region" description="Helical" evidence="1">
    <location>
        <begin position="41"/>
        <end position="66"/>
    </location>
</feature>
<protein>
    <submittedName>
        <fullName evidence="2">Uncharacterized protein</fullName>
    </submittedName>
</protein>
<dbReference type="EMBL" id="CAJFDH010000002">
    <property type="protein sequence ID" value="CAD5211666.1"/>
    <property type="molecule type" value="Genomic_DNA"/>
</dbReference>
<dbReference type="Proteomes" id="UP000783686">
    <property type="component" value="Unassembled WGS sequence"/>
</dbReference>
<evidence type="ECO:0000256" key="1">
    <source>
        <dbReference type="SAM" id="Phobius"/>
    </source>
</evidence>
<evidence type="ECO:0000313" key="2">
    <source>
        <dbReference type="EMBL" id="CAD5211666.1"/>
    </source>
</evidence>
<dbReference type="EMBL" id="CAJFCW020000002">
    <property type="protein sequence ID" value="CAG9094049.1"/>
    <property type="molecule type" value="Genomic_DNA"/>
</dbReference>
<dbReference type="Proteomes" id="UP000614601">
    <property type="component" value="Unassembled WGS sequence"/>
</dbReference>
<proteinExistence type="predicted"/>
<keyword evidence="3" id="KW-1185">Reference proteome</keyword>
<dbReference type="OrthoDB" id="10365554at2759"/>
<accession>A0A811K8G8</accession>
<organism evidence="2 3">
    <name type="scientific">Bursaphelenchus okinawaensis</name>
    <dbReference type="NCBI Taxonomy" id="465554"/>
    <lineage>
        <taxon>Eukaryota</taxon>
        <taxon>Metazoa</taxon>
        <taxon>Ecdysozoa</taxon>
        <taxon>Nematoda</taxon>
        <taxon>Chromadorea</taxon>
        <taxon>Rhabditida</taxon>
        <taxon>Tylenchina</taxon>
        <taxon>Tylenchomorpha</taxon>
        <taxon>Aphelenchoidea</taxon>
        <taxon>Aphelenchoididae</taxon>
        <taxon>Bursaphelenchus</taxon>
    </lineage>
</organism>
<keyword evidence="1" id="KW-1133">Transmembrane helix</keyword>
<reference evidence="2" key="1">
    <citation type="submission" date="2020-09" db="EMBL/GenBank/DDBJ databases">
        <authorList>
            <person name="Kikuchi T."/>
        </authorList>
    </citation>
    <scope>NUCLEOTIDE SEQUENCE</scope>
    <source>
        <strain evidence="2">SH1</strain>
    </source>
</reference>
<comment type="caution">
    <text evidence="2">The sequence shown here is derived from an EMBL/GenBank/DDBJ whole genome shotgun (WGS) entry which is preliminary data.</text>
</comment>
<feature type="transmembrane region" description="Helical" evidence="1">
    <location>
        <begin position="73"/>
        <end position="93"/>
    </location>
</feature>